<evidence type="ECO:0000313" key="2">
    <source>
        <dbReference type="Proteomes" id="UP000824782"/>
    </source>
</evidence>
<comment type="caution">
    <text evidence="1">The sequence shown here is derived from an EMBL/GenBank/DDBJ whole genome shotgun (WGS) entry which is preliminary data.</text>
</comment>
<keyword evidence="2" id="KW-1185">Reference proteome</keyword>
<sequence length="86" mass="9011">MNVFLHVLCSASYHAAHYTLVTSPLSRGMPFMSPYIGEACNEAVIDGALPAQNGALRHIVSLKGLLTGVLGVKRLIDAGLTSGKTS</sequence>
<proteinExistence type="predicted"/>
<organism evidence="1 2">
    <name type="scientific">Engystomops pustulosus</name>
    <name type="common">Tungara frog</name>
    <name type="synonym">Physalaemus pustulosus</name>
    <dbReference type="NCBI Taxonomy" id="76066"/>
    <lineage>
        <taxon>Eukaryota</taxon>
        <taxon>Metazoa</taxon>
        <taxon>Chordata</taxon>
        <taxon>Craniata</taxon>
        <taxon>Vertebrata</taxon>
        <taxon>Euteleostomi</taxon>
        <taxon>Amphibia</taxon>
        <taxon>Batrachia</taxon>
        <taxon>Anura</taxon>
        <taxon>Neobatrachia</taxon>
        <taxon>Hyloidea</taxon>
        <taxon>Leptodactylidae</taxon>
        <taxon>Leiuperinae</taxon>
        <taxon>Engystomops</taxon>
    </lineage>
</organism>
<dbReference type="EMBL" id="WNYA01017200">
    <property type="protein sequence ID" value="KAG8538974.1"/>
    <property type="molecule type" value="Genomic_DNA"/>
</dbReference>
<dbReference type="Proteomes" id="UP000824782">
    <property type="component" value="Unassembled WGS sequence"/>
</dbReference>
<accession>A0AAV6YNE7</accession>
<gene>
    <name evidence="1" type="ORF">GDO81_021668</name>
</gene>
<evidence type="ECO:0000313" key="1">
    <source>
        <dbReference type="EMBL" id="KAG8538974.1"/>
    </source>
</evidence>
<name>A0AAV6YNE7_ENGPU</name>
<protein>
    <submittedName>
        <fullName evidence="1">Uncharacterized protein</fullName>
    </submittedName>
</protein>
<reference evidence="1" key="1">
    <citation type="thesis" date="2020" institute="ProQuest LLC" country="789 East Eisenhower Parkway, Ann Arbor, MI, USA">
        <title>Comparative Genomics and Chromosome Evolution.</title>
        <authorList>
            <person name="Mudd A.B."/>
        </authorList>
    </citation>
    <scope>NUCLEOTIDE SEQUENCE</scope>
    <source>
        <strain evidence="1">237g6f4</strain>
        <tissue evidence="1">Blood</tissue>
    </source>
</reference>
<dbReference type="AlphaFoldDB" id="A0AAV6YNE7"/>